<dbReference type="PANTHER" id="PTHR43133">
    <property type="entry name" value="RNA POLYMERASE ECF-TYPE SIGMA FACTO"/>
    <property type="match status" value="1"/>
</dbReference>
<accession>A0A6G9H5R2</accession>
<evidence type="ECO:0000259" key="9">
    <source>
        <dbReference type="Pfam" id="PF04542"/>
    </source>
</evidence>
<evidence type="ECO:0000313" key="12">
    <source>
        <dbReference type="Proteomes" id="UP000501179"/>
    </source>
</evidence>
<keyword evidence="4" id="KW-0238">DNA-binding</keyword>
<dbReference type="InterPro" id="IPR014284">
    <property type="entry name" value="RNA_pol_sigma-70_dom"/>
</dbReference>
<dbReference type="Pfam" id="PF08281">
    <property type="entry name" value="Sigma70_r4_2"/>
    <property type="match status" value="1"/>
</dbReference>
<dbReference type="Gene3D" id="1.10.10.10">
    <property type="entry name" value="Winged helix-like DNA-binding domain superfamily/Winged helix DNA-binding domain"/>
    <property type="match status" value="2"/>
</dbReference>
<organism evidence="11 12">
    <name type="scientific">Streptomyces liangshanensis</name>
    <dbReference type="NCBI Taxonomy" id="2717324"/>
    <lineage>
        <taxon>Bacteria</taxon>
        <taxon>Bacillati</taxon>
        <taxon>Actinomycetota</taxon>
        <taxon>Actinomycetes</taxon>
        <taxon>Kitasatosporales</taxon>
        <taxon>Streptomycetaceae</taxon>
        <taxon>Streptomyces</taxon>
    </lineage>
</organism>
<evidence type="ECO:0000256" key="4">
    <source>
        <dbReference type="ARBA" id="ARBA00023125"/>
    </source>
</evidence>
<dbReference type="Proteomes" id="UP000501179">
    <property type="component" value="Chromosome"/>
</dbReference>
<evidence type="ECO:0000256" key="6">
    <source>
        <dbReference type="SAM" id="MobiDB-lite"/>
    </source>
</evidence>
<dbReference type="SUPFAM" id="SSF88659">
    <property type="entry name" value="Sigma3 and sigma4 domains of RNA polymerase sigma factors"/>
    <property type="match status" value="2"/>
</dbReference>
<evidence type="ECO:0000313" key="11">
    <source>
        <dbReference type="EMBL" id="QIQ05888.1"/>
    </source>
</evidence>
<keyword evidence="7" id="KW-0812">Transmembrane</keyword>
<feature type="domain" description="RNA polymerase sigma-70 region 2" evidence="9">
    <location>
        <begin position="17"/>
        <end position="89"/>
    </location>
</feature>
<evidence type="ECO:0000256" key="7">
    <source>
        <dbReference type="SAM" id="Phobius"/>
    </source>
</evidence>
<dbReference type="InterPro" id="IPR013249">
    <property type="entry name" value="RNA_pol_sigma70_r4_t2"/>
</dbReference>
<keyword evidence="2" id="KW-0805">Transcription regulation</keyword>
<dbReference type="GO" id="GO:0003677">
    <property type="term" value="F:DNA binding"/>
    <property type="evidence" value="ECO:0007669"/>
    <property type="project" value="UniProtKB-KW"/>
</dbReference>
<dbReference type="RefSeq" id="WP_167034431.1">
    <property type="nucleotide sequence ID" value="NZ_CP050177.1"/>
</dbReference>
<evidence type="ECO:0000256" key="5">
    <source>
        <dbReference type="ARBA" id="ARBA00023163"/>
    </source>
</evidence>
<name>A0A6G9H5R2_9ACTN</name>
<evidence type="ECO:0000256" key="2">
    <source>
        <dbReference type="ARBA" id="ARBA00023015"/>
    </source>
</evidence>
<sequence>MGEQEGEDISRGVEAMYRDKGEDLLRVARKLLTEKGISASRLSAEDLVQDALAVLLVNVGEKRLKVEKLDGYVYVVMRNKVRDEARRRGTADPVDLTAYQVESRMRPLHVSEVTEDVDARLDVRAALDGLSPQQRRLVMLAKGFEYTHAELAELTSLSTGTVSRHVSRAVQVLTGTLGTVLTALGVAFSPTLASGVVRELVDAASDGGSLDAVSPGDFVSIATILLAAATAFILRNVVPPRRRRVLREEQVRREATLVSSELERELGRRPTVAEISEALDVPEEWVLGALDPLEEPGVPLSPRPQGGYGTR</sequence>
<keyword evidence="7" id="KW-0472">Membrane</keyword>
<reference evidence="11 12" key="1">
    <citation type="submission" date="2020-03" db="EMBL/GenBank/DDBJ databases">
        <title>A novel species.</title>
        <authorList>
            <person name="Gao J."/>
        </authorList>
    </citation>
    <scope>NUCLEOTIDE SEQUENCE [LARGE SCALE GENOMIC DNA]</scope>
    <source>
        <strain evidence="11 12">QMT-12</strain>
    </source>
</reference>
<evidence type="ECO:0000256" key="3">
    <source>
        <dbReference type="ARBA" id="ARBA00023082"/>
    </source>
</evidence>
<feature type="transmembrane region" description="Helical" evidence="7">
    <location>
        <begin position="172"/>
        <end position="198"/>
    </location>
</feature>
<dbReference type="InterPro" id="IPR007627">
    <property type="entry name" value="RNA_pol_sigma70_r2"/>
</dbReference>
<dbReference type="InterPro" id="IPR039425">
    <property type="entry name" value="RNA_pol_sigma-70-like"/>
</dbReference>
<dbReference type="InterPro" id="IPR007624">
    <property type="entry name" value="RNA_pol_sigma70_r3"/>
</dbReference>
<keyword evidence="7" id="KW-1133">Transmembrane helix</keyword>
<protein>
    <submittedName>
        <fullName evidence="11">Sigma-70 family RNA polymerase sigma factor</fullName>
    </submittedName>
</protein>
<dbReference type="SUPFAM" id="SSF88946">
    <property type="entry name" value="Sigma2 domain of RNA polymerase sigma factors"/>
    <property type="match status" value="1"/>
</dbReference>
<dbReference type="InterPro" id="IPR013325">
    <property type="entry name" value="RNA_pol_sigma_r2"/>
</dbReference>
<feature type="region of interest" description="Disordered" evidence="6">
    <location>
        <begin position="292"/>
        <end position="311"/>
    </location>
</feature>
<dbReference type="Gene3D" id="1.10.1740.10">
    <property type="match status" value="1"/>
</dbReference>
<dbReference type="GO" id="GO:0006352">
    <property type="term" value="P:DNA-templated transcription initiation"/>
    <property type="evidence" value="ECO:0007669"/>
    <property type="project" value="InterPro"/>
</dbReference>
<dbReference type="PANTHER" id="PTHR43133:SF8">
    <property type="entry name" value="RNA POLYMERASE SIGMA FACTOR HI_1459-RELATED"/>
    <property type="match status" value="1"/>
</dbReference>
<gene>
    <name evidence="11" type="ORF">HA039_29500</name>
</gene>
<dbReference type="NCBIfam" id="TIGR02937">
    <property type="entry name" value="sigma70-ECF"/>
    <property type="match status" value="1"/>
</dbReference>
<dbReference type="Pfam" id="PF04539">
    <property type="entry name" value="Sigma70_r3"/>
    <property type="match status" value="1"/>
</dbReference>
<dbReference type="GO" id="GO:0016987">
    <property type="term" value="F:sigma factor activity"/>
    <property type="evidence" value="ECO:0007669"/>
    <property type="project" value="UniProtKB-KW"/>
</dbReference>
<dbReference type="InterPro" id="IPR036388">
    <property type="entry name" value="WH-like_DNA-bd_sf"/>
</dbReference>
<evidence type="ECO:0000259" key="10">
    <source>
        <dbReference type="Pfam" id="PF08281"/>
    </source>
</evidence>
<evidence type="ECO:0000256" key="1">
    <source>
        <dbReference type="ARBA" id="ARBA00010641"/>
    </source>
</evidence>
<feature type="domain" description="RNA polymerase sigma factor 70 region 4 type 2" evidence="10">
    <location>
        <begin position="121"/>
        <end position="171"/>
    </location>
</feature>
<keyword evidence="12" id="KW-1185">Reference proteome</keyword>
<comment type="similarity">
    <text evidence="1">Belongs to the sigma-70 factor family. ECF subfamily.</text>
</comment>
<feature type="domain" description="RNA polymerase sigma-70 region 3" evidence="8">
    <location>
        <begin position="258"/>
        <end position="290"/>
    </location>
</feature>
<dbReference type="EMBL" id="CP050177">
    <property type="protein sequence ID" value="QIQ05888.1"/>
    <property type="molecule type" value="Genomic_DNA"/>
</dbReference>
<dbReference type="InterPro" id="IPR013324">
    <property type="entry name" value="RNA_pol_sigma_r3/r4-like"/>
</dbReference>
<dbReference type="AlphaFoldDB" id="A0A6G9H5R2"/>
<keyword evidence="5" id="KW-0804">Transcription</keyword>
<feature type="transmembrane region" description="Helical" evidence="7">
    <location>
        <begin position="218"/>
        <end position="238"/>
    </location>
</feature>
<evidence type="ECO:0000259" key="8">
    <source>
        <dbReference type="Pfam" id="PF04539"/>
    </source>
</evidence>
<dbReference type="KEGG" id="slia:HA039_29500"/>
<dbReference type="Pfam" id="PF04542">
    <property type="entry name" value="Sigma70_r2"/>
    <property type="match status" value="1"/>
</dbReference>
<proteinExistence type="inferred from homology"/>
<keyword evidence="3" id="KW-0731">Sigma factor</keyword>